<dbReference type="PROSITE" id="PS51257">
    <property type="entry name" value="PROKAR_LIPOPROTEIN"/>
    <property type="match status" value="1"/>
</dbReference>
<sequence length="433" mass="47849">MKRIAIIITLFTLLVSCIDEVDLGIGSNDTTRKILIVEATLTNELKTHRVVLSRMDTLTDLGIDSIYNPYVPIRDINRDLVPYERNATVSIVDGSGTIYGFNETSPGIYESSTEFAADPSNTYALNIATTDGSTYSSKAMKIEGISTIADVYAAKTTNASGIEGIGIFLNNSRVEGNVKNLRYTYEETYKIIAPNWTQKDFKLTNYDPCALPVPTYDLEIVDRVNEQQTCYGYASSNTIIQTQNTNTNSSGINNFMVHFVAKDNYILTHRYSIEVTQSVAGSESYGFYEQLNNFSQSGNIFSQVQPGFLEGNLSLDDGSQGTVIGFFDVVSVSKKRLFLNYTDLYEGQPLPPYPFNCAVKTAPESHESYCYSGPSGPNPCPQSIIEQVNLDLISYVGPNSDTEQCFGPHLFVPKICGDCTLLGSNIVPDFWEE</sequence>
<comment type="caution">
    <text evidence="1">The sequence shown here is derived from an EMBL/GenBank/DDBJ whole genome shotgun (WGS) entry which is preliminary data.</text>
</comment>
<dbReference type="RefSeq" id="WP_304436099.1">
    <property type="nucleotide sequence ID" value="NZ_JAUKUC010000001.1"/>
</dbReference>
<protein>
    <submittedName>
        <fullName evidence="1">DUF4249 family protein</fullName>
    </submittedName>
</protein>
<dbReference type="EMBL" id="JAUKUC010000001">
    <property type="protein sequence ID" value="MDO1513151.1"/>
    <property type="molecule type" value="Genomic_DNA"/>
</dbReference>
<reference evidence="1" key="2">
    <citation type="submission" date="2023-06" db="EMBL/GenBank/DDBJ databases">
        <authorList>
            <person name="Lucena T."/>
            <person name="Sun Q."/>
        </authorList>
    </citation>
    <scope>NUCLEOTIDE SEQUENCE</scope>
    <source>
        <strain evidence="1">CECT 8869</strain>
    </source>
</reference>
<reference evidence="1" key="1">
    <citation type="journal article" date="2014" name="Int. J. Syst. Evol. Microbiol.">
        <title>Complete genome of a new Firmicutes species belonging to the dominant human colonic microbiota ('Ruminococcus bicirculans') reveals two chromosomes and a selective capacity to utilize plant glucans.</title>
        <authorList>
            <consortium name="NISC Comparative Sequencing Program"/>
            <person name="Wegmann U."/>
            <person name="Louis P."/>
            <person name="Goesmann A."/>
            <person name="Henrissat B."/>
            <person name="Duncan S.H."/>
            <person name="Flint H.J."/>
        </authorList>
    </citation>
    <scope>NUCLEOTIDE SEQUENCE</scope>
    <source>
        <strain evidence="1">CECT 8869</strain>
    </source>
</reference>
<gene>
    <name evidence="1" type="ORF">Q2T41_10835</name>
</gene>
<proteinExistence type="predicted"/>
<evidence type="ECO:0000313" key="1">
    <source>
        <dbReference type="EMBL" id="MDO1513151.1"/>
    </source>
</evidence>
<name>A0ABT8RSR5_9FLAO</name>
<dbReference type="InterPro" id="IPR025345">
    <property type="entry name" value="DUF4249"/>
</dbReference>
<organism evidence="1 2">
    <name type="scientific">Maribacter confluentis</name>
    <dbReference type="NCBI Taxonomy" id="1656093"/>
    <lineage>
        <taxon>Bacteria</taxon>
        <taxon>Pseudomonadati</taxon>
        <taxon>Bacteroidota</taxon>
        <taxon>Flavobacteriia</taxon>
        <taxon>Flavobacteriales</taxon>
        <taxon>Flavobacteriaceae</taxon>
        <taxon>Maribacter</taxon>
    </lineage>
</organism>
<accession>A0ABT8RSR5</accession>
<keyword evidence="2" id="KW-1185">Reference proteome</keyword>
<dbReference type="Pfam" id="PF14054">
    <property type="entry name" value="DUF4249"/>
    <property type="match status" value="1"/>
</dbReference>
<dbReference type="Proteomes" id="UP001168579">
    <property type="component" value="Unassembled WGS sequence"/>
</dbReference>
<evidence type="ECO:0000313" key="2">
    <source>
        <dbReference type="Proteomes" id="UP001168579"/>
    </source>
</evidence>